<evidence type="ECO:0000256" key="1">
    <source>
        <dbReference type="ARBA" id="ARBA00022490"/>
    </source>
</evidence>
<feature type="binding site" evidence="10">
    <location>
        <position position="288"/>
    </location>
    <ligand>
        <name>Zn(2+)</name>
        <dbReference type="ChEBI" id="CHEBI:29105"/>
    </ligand>
</feature>
<evidence type="ECO:0000256" key="5">
    <source>
        <dbReference type="ARBA" id="ARBA00022741"/>
    </source>
</evidence>
<dbReference type="Proteomes" id="UP000738431">
    <property type="component" value="Chromosome"/>
</dbReference>
<dbReference type="EC" id="3.6.1.-" evidence="10"/>
<dbReference type="NCBIfam" id="TIGR00157">
    <property type="entry name" value="ribosome small subunit-dependent GTPase A"/>
    <property type="match status" value="1"/>
</dbReference>
<dbReference type="PROSITE" id="PS50936">
    <property type="entry name" value="ENGC_GTPASE"/>
    <property type="match status" value="1"/>
</dbReference>
<comment type="subcellular location">
    <subcellularLocation>
        <location evidence="10">Cytoplasm</location>
    </subcellularLocation>
</comment>
<dbReference type="InterPro" id="IPR004881">
    <property type="entry name" value="Ribosome_biogen_GTPase_RsgA"/>
</dbReference>
<keyword evidence="1 10" id="KW-0963">Cytoplasm</keyword>
<evidence type="ECO:0000256" key="2">
    <source>
        <dbReference type="ARBA" id="ARBA00022517"/>
    </source>
</evidence>
<evidence type="ECO:0000256" key="3">
    <source>
        <dbReference type="ARBA" id="ARBA00022723"/>
    </source>
</evidence>
<evidence type="ECO:0000313" key="15">
    <source>
        <dbReference type="Proteomes" id="UP000738431"/>
    </source>
</evidence>
<evidence type="ECO:0000256" key="4">
    <source>
        <dbReference type="ARBA" id="ARBA00022730"/>
    </source>
</evidence>
<evidence type="ECO:0000259" key="12">
    <source>
        <dbReference type="PROSITE" id="PS50936"/>
    </source>
</evidence>
<comment type="similarity">
    <text evidence="10">Belongs to the TRAFAC class YlqF/YawG GTPase family. RsgA subfamily.</text>
</comment>
<evidence type="ECO:0000256" key="6">
    <source>
        <dbReference type="ARBA" id="ARBA00022801"/>
    </source>
</evidence>
<gene>
    <name evidence="10 14" type="primary">rsgA</name>
    <name evidence="14" type="ORF">K1X11_015825</name>
</gene>
<evidence type="ECO:0000256" key="11">
    <source>
        <dbReference type="SAM" id="MobiDB-lite"/>
    </source>
</evidence>
<proteinExistence type="inferred from homology"/>
<accession>A0ABZ1C3Z6</accession>
<dbReference type="PROSITE" id="PS51721">
    <property type="entry name" value="G_CP"/>
    <property type="match status" value="1"/>
</dbReference>
<evidence type="ECO:0000256" key="9">
    <source>
        <dbReference type="ARBA" id="ARBA00023134"/>
    </source>
</evidence>
<feature type="binding site" evidence="10">
    <location>
        <begin position="150"/>
        <end position="153"/>
    </location>
    <ligand>
        <name>GTP</name>
        <dbReference type="ChEBI" id="CHEBI:37565"/>
    </ligand>
</feature>
<dbReference type="InterPro" id="IPR010914">
    <property type="entry name" value="RsgA_GTPase_dom"/>
</dbReference>
<sequence length="359" mass="39933">MSLDHYGWNLFWSEAFAPHLAAGLKPARVVCELRRKFYAVQDADREWLGECRGGFFHRHAQTSDFPAVGDWVAISHREDGQRVDIHAVLPRRTKFSRRAAGEEDIEQVVAANIDYVLLVSGLDRNYNPARIQRFLVAARESGAEPVIVLNKSDVHPDPESVKAEIAQLVPSVRIILTNTTRRRGLGELRKLASPGTTLAFLGSSGVGKSTLANLLTQDDFLPTGEVRAKDSKGRHTTTRRELVRTPSGALLIDTPGLRELQLWVADEGVTETFTDIVNLARHCRFSNCQHETEPGCAIQAALENGTLDTERYIHYLKITGDHAPKPAARRAARAVANKPGWRKKAFEPKRGGRRITPDD</sequence>
<protein>
    <recommendedName>
        <fullName evidence="10">Small ribosomal subunit biogenesis GTPase RsgA</fullName>
        <ecNumber evidence="10">3.6.1.-</ecNumber>
    </recommendedName>
</protein>
<keyword evidence="5 10" id="KW-0547">Nucleotide-binding</keyword>
<dbReference type="PANTHER" id="PTHR32120:SF10">
    <property type="entry name" value="SMALL RIBOSOMAL SUBUNIT BIOGENESIS GTPASE RSGA"/>
    <property type="match status" value="1"/>
</dbReference>
<evidence type="ECO:0000256" key="7">
    <source>
        <dbReference type="ARBA" id="ARBA00022833"/>
    </source>
</evidence>
<feature type="domain" description="CP-type G" evidence="13">
    <location>
        <begin position="102"/>
        <end position="260"/>
    </location>
</feature>
<feature type="region of interest" description="Disordered" evidence="11">
    <location>
        <begin position="332"/>
        <end position="359"/>
    </location>
</feature>
<dbReference type="Gene3D" id="1.10.40.50">
    <property type="entry name" value="Probable gtpase engc, domain 3"/>
    <property type="match status" value="1"/>
</dbReference>
<dbReference type="Gene3D" id="3.40.50.300">
    <property type="entry name" value="P-loop containing nucleotide triphosphate hydrolases"/>
    <property type="match status" value="1"/>
</dbReference>
<evidence type="ECO:0000259" key="13">
    <source>
        <dbReference type="PROSITE" id="PS51721"/>
    </source>
</evidence>
<organism evidence="14 15">
    <name type="scientific">Actomonas aquatica</name>
    <dbReference type="NCBI Taxonomy" id="2866162"/>
    <lineage>
        <taxon>Bacteria</taxon>
        <taxon>Pseudomonadati</taxon>
        <taxon>Verrucomicrobiota</taxon>
        <taxon>Opitutia</taxon>
        <taxon>Opitutales</taxon>
        <taxon>Opitutaceae</taxon>
        <taxon>Actomonas</taxon>
    </lineage>
</organism>
<dbReference type="Pfam" id="PF03193">
    <property type="entry name" value="RsgA_GTPase"/>
    <property type="match status" value="1"/>
</dbReference>
<feature type="domain" description="EngC GTPase" evidence="12">
    <location>
        <begin position="111"/>
        <end position="258"/>
    </location>
</feature>
<feature type="binding site" evidence="10">
    <location>
        <begin position="202"/>
        <end position="210"/>
    </location>
    <ligand>
        <name>GTP</name>
        <dbReference type="ChEBI" id="CHEBI:37565"/>
    </ligand>
</feature>
<keyword evidence="7 10" id="KW-0862">Zinc</keyword>
<keyword evidence="9 10" id="KW-0342">GTP-binding</keyword>
<comment type="cofactor">
    <cofactor evidence="10">
        <name>Zn(2+)</name>
        <dbReference type="ChEBI" id="CHEBI:29105"/>
    </cofactor>
    <text evidence="10">Binds 1 zinc ion per subunit.</text>
</comment>
<keyword evidence="6 10" id="KW-0378">Hydrolase</keyword>
<feature type="binding site" evidence="10">
    <location>
        <position position="283"/>
    </location>
    <ligand>
        <name>Zn(2+)</name>
        <dbReference type="ChEBI" id="CHEBI:29105"/>
    </ligand>
</feature>
<comment type="function">
    <text evidence="10">One of several proteins that assist in the late maturation steps of the functional core of the 30S ribosomal subunit. Helps release RbfA from mature subunits. May play a role in the assembly of ribosomal proteins into the subunit. Circularly permuted GTPase that catalyzes slow GTP hydrolysis, GTPase activity is stimulated by the 30S ribosomal subunit.</text>
</comment>
<dbReference type="CDD" id="cd01854">
    <property type="entry name" value="YjeQ_EngC"/>
    <property type="match status" value="1"/>
</dbReference>
<dbReference type="SUPFAM" id="SSF52540">
    <property type="entry name" value="P-loop containing nucleoside triphosphate hydrolases"/>
    <property type="match status" value="1"/>
</dbReference>
<dbReference type="InterPro" id="IPR030378">
    <property type="entry name" value="G_CP_dom"/>
</dbReference>
<reference evidence="14 15" key="1">
    <citation type="submission" date="2023-12" db="EMBL/GenBank/DDBJ databases">
        <title>Description of an unclassified Opitutus bacterium of Verrucomicrobiota.</title>
        <authorList>
            <person name="Zhang D.-F."/>
        </authorList>
    </citation>
    <scope>NUCLEOTIDE SEQUENCE [LARGE SCALE GENOMIC DNA]</scope>
    <source>
        <strain evidence="14 15">WL0086</strain>
    </source>
</reference>
<keyword evidence="8 10" id="KW-0694">RNA-binding</keyword>
<dbReference type="RefSeq" id="WP_221031213.1">
    <property type="nucleotide sequence ID" value="NZ_CP139781.1"/>
</dbReference>
<dbReference type="InterPro" id="IPR027417">
    <property type="entry name" value="P-loop_NTPase"/>
</dbReference>
<keyword evidence="4 10" id="KW-0699">rRNA-binding</keyword>
<keyword evidence="2 10" id="KW-0690">Ribosome biogenesis</keyword>
<evidence type="ECO:0000256" key="8">
    <source>
        <dbReference type="ARBA" id="ARBA00022884"/>
    </source>
</evidence>
<name>A0ABZ1C3Z6_9BACT</name>
<dbReference type="HAMAP" id="MF_01820">
    <property type="entry name" value="GTPase_RsgA"/>
    <property type="match status" value="1"/>
</dbReference>
<feature type="binding site" evidence="10">
    <location>
        <position position="296"/>
    </location>
    <ligand>
        <name>Zn(2+)</name>
        <dbReference type="ChEBI" id="CHEBI:29105"/>
    </ligand>
</feature>
<keyword evidence="15" id="KW-1185">Reference proteome</keyword>
<comment type="subunit">
    <text evidence="10">Monomer. Associates with 30S ribosomal subunit, binds 16S rRNA.</text>
</comment>
<feature type="compositionally biased region" description="Basic and acidic residues" evidence="11">
    <location>
        <begin position="344"/>
        <end position="359"/>
    </location>
</feature>
<keyword evidence="3 10" id="KW-0479">Metal-binding</keyword>
<dbReference type="EMBL" id="CP139781">
    <property type="protein sequence ID" value="WRQ86284.1"/>
    <property type="molecule type" value="Genomic_DNA"/>
</dbReference>
<dbReference type="PANTHER" id="PTHR32120">
    <property type="entry name" value="SMALL RIBOSOMAL SUBUNIT BIOGENESIS GTPASE RSGA"/>
    <property type="match status" value="1"/>
</dbReference>
<evidence type="ECO:0000256" key="10">
    <source>
        <dbReference type="HAMAP-Rule" id="MF_01820"/>
    </source>
</evidence>
<evidence type="ECO:0000313" key="14">
    <source>
        <dbReference type="EMBL" id="WRQ86284.1"/>
    </source>
</evidence>
<feature type="binding site" evidence="10">
    <location>
        <position position="290"/>
    </location>
    <ligand>
        <name>Zn(2+)</name>
        <dbReference type="ChEBI" id="CHEBI:29105"/>
    </ligand>
</feature>